<keyword evidence="2" id="KW-1185">Reference proteome</keyword>
<comment type="caution">
    <text evidence="1">The sequence shown here is derived from an EMBL/GenBank/DDBJ whole genome shotgun (WGS) entry which is preliminary data.</text>
</comment>
<dbReference type="EMBL" id="PZQS01000010">
    <property type="protein sequence ID" value="PVD23034.1"/>
    <property type="molecule type" value="Genomic_DNA"/>
</dbReference>
<organism evidence="1 2">
    <name type="scientific">Pomacea canaliculata</name>
    <name type="common">Golden apple snail</name>
    <dbReference type="NCBI Taxonomy" id="400727"/>
    <lineage>
        <taxon>Eukaryota</taxon>
        <taxon>Metazoa</taxon>
        <taxon>Spiralia</taxon>
        <taxon>Lophotrochozoa</taxon>
        <taxon>Mollusca</taxon>
        <taxon>Gastropoda</taxon>
        <taxon>Caenogastropoda</taxon>
        <taxon>Architaenioglossa</taxon>
        <taxon>Ampullarioidea</taxon>
        <taxon>Ampullariidae</taxon>
        <taxon>Pomacea</taxon>
    </lineage>
</organism>
<proteinExistence type="predicted"/>
<gene>
    <name evidence="1" type="ORF">C0Q70_16296</name>
</gene>
<sequence>MESSSPKPVKDKRKRYQLSVDHSLRASLRQATAQKRLTVGLDRCINILTRKDEYYNESASFALQKPRGSYGLSPAARLTWNNQRLNYSNIQHILLKAFCAENRINTVQVAVDLSFLRFVCQLAGRSAEVAAGDKTDGADYNLILIEHHSGGPSREDLIWTAACQDGILCPHTGKNEEADVSITNAAKCQGSRARVTVGEIIV</sequence>
<name>A0A2T7NPD5_POMCA</name>
<protein>
    <submittedName>
        <fullName evidence="1">Uncharacterized protein</fullName>
    </submittedName>
</protein>
<dbReference type="AlphaFoldDB" id="A0A2T7NPD5"/>
<reference evidence="1 2" key="1">
    <citation type="submission" date="2018-04" db="EMBL/GenBank/DDBJ databases">
        <title>The genome of golden apple snail Pomacea canaliculata provides insight into stress tolerance and invasive adaptation.</title>
        <authorList>
            <person name="Liu C."/>
            <person name="Liu B."/>
            <person name="Ren Y."/>
            <person name="Zhang Y."/>
            <person name="Wang H."/>
            <person name="Li S."/>
            <person name="Jiang F."/>
            <person name="Yin L."/>
            <person name="Zhang G."/>
            <person name="Qian W."/>
            <person name="Fan W."/>
        </authorList>
    </citation>
    <scope>NUCLEOTIDE SEQUENCE [LARGE SCALE GENOMIC DNA]</scope>
    <source>
        <strain evidence="1">SZHN2017</strain>
        <tissue evidence="1">Muscle</tissue>
    </source>
</reference>
<accession>A0A2T7NPD5</accession>
<evidence type="ECO:0000313" key="2">
    <source>
        <dbReference type="Proteomes" id="UP000245119"/>
    </source>
</evidence>
<dbReference type="InterPro" id="IPR029064">
    <property type="entry name" value="Ribosomal_eL30-like_sf"/>
</dbReference>
<dbReference type="Gene3D" id="3.30.1330.30">
    <property type="match status" value="1"/>
</dbReference>
<evidence type="ECO:0000313" key="1">
    <source>
        <dbReference type="EMBL" id="PVD23034.1"/>
    </source>
</evidence>
<dbReference type="Proteomes" id="UP000245119">
    <property type="component" value="Linkage Group LG10"/>
</dbReference>